<feature type="binding site" evidence="10">
    <location>
        <position position="437"/>
    </location>
    <ligand>
        <name>Zn(2+)</name>
        <dbReference type="ChEBI" id="CHEBI:29105"/>
    </ligand>
</feature>
<feature type="compositionally biased region" description="Basic and acidic residues" evidence="11">
    <location>
        <begin position="695"/>
        <end position="704"/>
    </location>
</feature>
<reference evidence="13 14" key="2">
    <citation type="journal article" date="2012" name="Stand. Genomic Sci.">
        <title>Complete genome sequence of the termite hindgut bacterium Spirochaeta coccoides type strain (SPN1(T)), reclassification in the genus Sphaerochaeta as Sphaerochaeta coccoides comb. nov. and emendations of the family Spirochaetaceae and the genus Sphaerochaeta.</title>
        <authorList>
            <person name="Abt B."/>
            <person name="Han C."/>
            <person name="Scheuner C."/>
            <person name="Lu M."/>
            <person name="Lapidus A."/>
            <person name="Nolan M."/>
            <person name="Lucas S."/>
            <person name="Hammon N."/>
            <person name="Deshpande S."/>
            <person name="Cheng J.F."/>
            <person name="Tapia R."/>
            <person name="Goodwin L.A."/>
            <person name="Pitluck S."/>
            <person name="Liolios K."/>
            <person name="Pagani I."/>
            <person name="Ivanova N."/>
            <person name="Mavromatis K."/>
            <person name="Mikhailova N."/>
            <person name="Huntemann M."/>
            <person name="Pati A."/>
            <person name="Chen A."/>
            <person name="Palaniappan K."/>
            <person name="Land M."/>
            <person name="Hauser L."/>
            <person name="Brambilla E.M."/>
            <person name="Rohde M."/>
            <person name="Spring S."/>
            <person name="Gronow S."/>
            <person name="Goker M."/>
            <person name="Woyke T."/>
            <person name="Bristow J."/>
            <person name="Eisen J.A."/>
            <person name="Markowitz V."/>
            <person name="Hugenholtz P."/>
            <person name="Kyrpides N.C."/>
            <person name="Klenk H.P."/>
            <person name="Detter J.C."/>
        </authorList>
    </citation>
    <scope>NUCLEOTIDE SEQUENCE [LARGE SCALE GENOMIC DNA]</scope>
    <source>
        <strain evidence="14">ATCC BAA-1237 / DSM 17374 / SPN1</strain>
    </source>
</reference>
<organism evidence="13 14">
    <name type="scientific">Parasphaerochaeta coccoides (strain ATCC BAA-1237 / DSM 17374 / SPN1)</name>
    <name type="common">Sphaerochaeta coccoides</name>
    <dbReference type="NCBI Taxonomy" id="760011"/>
    <lineage>
        <taxon>Bacteria</taxon>
        <taxon>Pseudomonadati</taxon>
        <taxon>Spirochaetota</taxon>
        <taxon>Spirochaetia</taxon>
        <taxon>Spirochaetales</taxon>
        <taxon>Sphaerochaetaceae</taxon>
        <taxon>Parasphaerochaeta</taxon>
    </lineage>
</organism>
<evidence type="ECO:0000256" key="6">
    <source>
        <dbReference type="ARBA" id="ARBA00022833"/>
    </source>
</evidence>
<dbReference type="CDD" id="cd00114">
    <property type="entry name" value="LIGANc"/>
    <property type="match status" value="1"/>
</dbReference>
<evidence type="ECO:0000313" key="14">
    <source>
        <dbReference type="Proteomes" id="UP000007939"/>
    </source>
</evidence>
<dbReference type="InterPro" id="IPR001679">
    <property type="entry name" value="DNA_ligase"/>
</dbReference>
<comment type="catalytic activity">
    <reaction evidence="9 10">
        <text>NAD(+) + (deoxyribonucleotide)n-3'-hydroxyl + 5'-phospho-(deoxyribonucleotide)m = (deoxyribonucleotide)n+m + AMP + beta-nicotinamide D-nucleotide.</text>
        <dbReference type="EC" id="6.5.1.2"/>
    </reaction>
</comment>
<feature type="binding site" evidence="10">
    <location>
        <position position="421"/>
    </location>
    <ligand>
        <name>Zn(2+)</name>
        <dbReference type="ChEBI" id="CHEBI:29105"/>
    </ligand>
</feature>
<dbReference type="NCBIfam" id="TIGR00575">
    <property type="entry name" value="dnlj"/>
    <property type="match status" value="1"/>
</dbReference>
<dbReference type="SUPFAM" id="SSF52113">
    <property type="entry name" value="BRCT domain"/>
    <property type="match status" value="1"/>
</dbReference>
<evidence type="ECO:0000256" key="11">
    <source>
        <dbReference type="SAM" id="MobiDB-lite"/>
    </source>
</evidence>
<evidence type="ECO:0000313" key="13">
    <source>
        <dbReference type="EMBL" id="AEC02988.1"/>
    </source>
</evidence>
<dbReference type="AlphaFoldDB" id="F4GLU7"/>
<dbReference type="InterPro" id="IPR036420">
    <property type="entry name" value="BRCT_dom_sf"/>
</dbReference>
<dbReference type="PROSITE" id="PS50172">
    <property type="entry name" value="BRCT"/>
    <property type="match status" value="1"/>
</dbReference>
<evidence type="ECO:0000256" key="4">
    <source>
        <dbReference type="ARBA" id="ARBA00022723"/>
    </source>
</evidence>
<keyword evidence="6 10" id="KW-0862">Zinc</keyword>
<name>F4GLU7_PARC1</name>
<evidence type="ECO:0000256" key="8">
    <source>
        <dbReference type="ARBA" id="ARBA00023204"/>
    </source>
</evidence>
<evidence type="ECO:0000259" key="12">
    <source>
        <dbReference type="PROSITE" id="PS50172"/>
    </source>
</evidence>
<feature type="binding site" evidence="10">
    <location>
        <position position="171"/>
    </location>
    <ligand>
        <name>NAD(+)</name>
        <dbReference type="ChEBI" id="CHEBI:57540"/>
    </ligand>
</feature>
<dbReference type="InterPro" id="IPR013839">
    <property type="entry name" value="DNAligase_adenylation"/>
</dbReference>
<keyword evidence="7 10" id="KW-0520">NAD</keyword>
<dbReference type="Proteomes" id="UP000007939">
    <property type="component" value="Chromosome"/>
</dbReference>
<protein>
    <recommendedName>
        <fullName evidence="10">DNA ligase</fullName>
        <ecNumber evidence="10">6.5.1.2</ecNumber>
    </recommendedName>
    <alternativeName>
        <fullName evidence="10">Polydeoxyribonucleotide synthase [NAD(+)]</fullName>
    </alternativeName>
</protein>
<dbReference type="eggNOG" id="COG0272">
    <property type="taxonomic scope" value="Bacteria"/>
</dbReference>
<proteinExistence type="inferred from homology"/>
<dbReference type="SMART" id="SM00532">
    <property type="entry name" value="LIGANc"/>
    <property type="match status" value="1"/>
</dbReference>
<gene>
    <name evidence="10" type="primary">ligA</name>
    <name evidence="13" type="ordered locus">Spico_1790</name>
</gene>
<dbReference type="Gene3D" id="2.40.50.140">
    <property type="entry name" value="Nucleic acid-binding proteins"/>
    <property type="match status" value="1"/>
</dbReference>
<dbReference type="Gene3D" id="3.40.50.10190">
    <property type="entry name" value="BRCT domain"/>
    <property type="match status" value="1"/>
</dbReference>
<keyword evidence="8 10" id="KW-0234">DNA repair</keyword>
<feature type="domain" description="BRCT" evidence="12">
    <location>
        <begin position="610"/>
        <end position="681"/>
    </location>
</feature>
<evidence type="ECO:0000256" key="5">
    <source>
        <dbReference type="ARBA" id="ARBA00022763"/>
    </source>
</evidence>
<keyword evidence="5 10" id="KW-0227">DNA damage</keyword>
<feature type="region of interest" description="Disordered" evidence="11">
    <location>
        <begin position="695"/>
        <end position="716"/>
    </location>
</feature>
<dbReference type="GO" id="GO:0006260">
    <property type="term" value="P:DNA replication"/>
    <property type="evidence" value="ECO:0007669"/>
    <property type="project" value="UniProtKB-KW"/>
</dbReference>
<dbReference type="Pfam" id="PF01653">
    <property type="entry name" value="DNA_ligase_aden"/>
    <property type="match status" value="1"/>
</dbReference>
<evidence type="ECO:0000256" key="10">
    <source>
        <dbReference type="HAMAP-Rule" id="MF_01588"/>
    </source>
</evidence>
<evidence type="ECO:0000256" key="1">
    <source>
        <dbReference type="ARBA" id="ARBA00004067"/>
    </source>
</evidence>
<dbReference type="InterPro" id="IPR010994">
    <property type="entry name" value="RuvA_2-like"/>
</dbReference>
<dbReference type="SMART" id="SM00292">
    <property type="entry name" value="BRCT"/>
    <property type="match status" value="1"/>
</dbReference>
<dbReference type="InterPro" id="IPR001357">
    <property type="entry name" value="BRCT_dom"/>
</dbReference>
<dbReference type="InterPro" id="IPR012340">
    <property type="entry name" value="NA-bd_OB-fold"/>
</dbReference>
<dbReference type="SUPFAM" id="SSF56091">
    <property type="entry name" value="DNA ligase/mRNA capping enzyme, catalytic domain"/>
    <property type="match status" value="1"/>
</dbReference>
<evidence type="ECO:0000256" key="9">
    <source>
        <dbReference type="ARBA" id="ARBA00034005"/>
    </source>
</evidence>
<feature type="binding site" evidence="10">
    <location>
        <begin position="35"/>
        <end position="39"/>
    </location>
    <ligand>
        <name>NAD(+)</name>
        <dbReference type="ChEBI" id="CHEBI:57540"/>
    </ligand>
</feature>
<dbReference type="NCBIfam" id="NF005932">
    <property type="entry name" value="PRK07956.1"/>
    <property type="match status" value="1"/>
</dbReference>
<sequence length="716" mass="77787">MHTQETAVRRMAELSRILLDAQHEYYVLGRPSMSDKEYDTLMDELAALEAAHPDVKEADSPTQRVGSDLTSDFPEVRHSIPVLSLDKAYSAEAIVSWMNKAGLKADTGLSFIVEEKIDGVSMVLYYEKGILVRAVTRGNGTVGNDVTANIRTIAAVPLRLSEPLDIAVRGEVYLPKESFSVLNKTMEIPYANPRNLAAGTIRRIKSSETARVPLTIFVYEAYFAGDATLYPNHVELLAALVRLGFRVNPHLGVFASGRQEAEALLSASGVQGFSGAFDDLAGYISGVTRERGNLPYEIDGLVVKVNDLALRDVFGYTGHHPRWAIAYKFESPAAQTVVQDIDVQVGRTGRITPMARVRSVPIGGSVVSNVTLHNQDYIDLLELAIGDTVEVSKRGDVIPAVERVVEKNEEGNTTWRIPAICPSCGSTLVIRGAHTFCPNASGCPAQVGGRIQFFVGKDGMDIANFGPETVTVLRNINALSDIPDIYTLDYRRVLDGQPGFGKKKISLIVTGVEDSRNRPFRVVLSALGLPDFGRKAVDQLLDAGSIRSMEQLLHIVDTHDMDTLTSIPQIGEKMAMTLIESLSAPEMRARIHALGEAGLSFEEEASQVSDVPQIFAGQTWCVTGSFEHFSPREKAMVEVKKRGGRVTSSVTGKTTHLLAGGGAGSKLSQAQKAGARIVSEDEFLGMLDADAKENIRENAGKDANEDSEIETQGRLF</sequence>
<dbReference type="SUPFAM" id="SSF47781">
    <property type="entry name" value="RuvA domain 2-like"/>
    <property type="match status" value="1"/>
</dbReference>
<comment type="function">
    <text evidence="1 10">DNA ligase that catalyzes the formation of phosphodiester linkages between 5'-phosphoryl and 3'-hydroxyl groups in double-stranded DNA using NAD as a coenzyme and as the energy source for the reaction. It is essential for DNA replication and repair of damaged DNA.</text>
</comment>
<comment type="similarity">
    <text evidence="10">Belongs to the NAD-dependent DNA ligase family. LigA subfamily.</text>
</comment>
<feature type="binding site" evidence="10">
    <location>
        <begin position="84"/>
        <end position="85"/>
    </location>
    <ligand>
        <name>NAD(+)</name>
        <dbReference type="ChEBI" id="CHEBI:57540"/>
    </ligand>
</feature>
<dbReference type="EMBL" id="CP002659">
    <property type="protein sequence ID" value="AEC02988.1"/>
    <property type="molecule type" value="Genomic_DNA"/>
</dbReference>
<dbReference type="KEGG" id="scc:Spico_1790"/>
<dbReference type="InterPro" id="IPR004150">
    <property type="entry name" value="NAD_DNA_ligase_OB"/>
</dbReference>
<dbReference type="GO" id="GO:0005829">
    <property type="term" value="C:cytosol"/>
    <property type="evidence" value="ECO:0007669"/>
    <property type="project" value="TreeGrafter"/>
</dbReference>
<dbReference type="RefSeq" id="WP_013740381.1">
    <property type="nucleotide sequence ID" value="NC_015436.1"/>
</dbReference>
<reference evidence="14" key="1">
    <citation type="submission" date="2011-04" db="EMBL/GenBank/DDBJ databases">
        <title>The complete genome of Spirochaeta coccoides DSM 17374.</title>
        <authorList>
            <person name="Lucas S."/>
            <person name="Copeland A."/>
            <person name="Lapidus A."/>
            <person name="Bruce D."/>
            <person name="Goodwin L."/>
            <person name="Pitluck S."/>
            <person name="Peters L."/>
            <person name="Kyrpides N."/>
            <person name="Mavromatis K."/>
            <person name="Pagani I."/>
            <person name="Ivanova N."/>
            <person name="Ovchinnikova G."/>
            <person name="Lu M."/>
            <person name="Detter J.C."/>
            <person name="Tapia R."/>
            <person name="Han C."/>
            <person name="Land M."/>
            <person name="Hauser L."/>
            <person name="Markowitz V."/>
            <person name="Cheng J.-F."/>
            <person name="Hugenholtz P."/>
            <person name="Woyke T."/>
            <person name="Wu D."/>
            <person name="Spring S."/>
            <person name="Schroeder M."/>
            <person name="Brambilla E."/>
            <person name="Klenk H.-P."/>
            <person name="Eisen J.A."/>
        </authorList>
    </citation>
    <scope>NUCLEOTIDE SEQUENCE [LARGE SCALE GENOMIC DNA]</scope>
    <source>
        <strain evidence="14">ATCC BAA-1237 / DSM 17374 / SPN1</strain>
    </source>
</reference>
<feature type="binding site" evidence="10">
    <location>
        <position position="328"/>
    </location>
    <ligand>
        <name>NAD(+)</name>
        <dbReference type="ChEBI" id="CHEBI:57540"/>
    </ligand>
</feature>
<dbReference type="PANTHER" id="PTHR23389">
    <property type="entry name" value="CHROMOSOME TRANSMISSION FIDELITY FACTOR 18"/>
    <property type="match status" value="1"/>
</dbReference>
<dbReference type="HOGENOM" id="CLU_007764_2_1_12"/>
<dbReference type="Gene3D" id="1.10.287.610">
    <property type="entry name" value="Helix hairpin bin"/>
    <property type="match status" value="1"/>
</dbReference>
<feature type="binding site" evidence="10">
    <location>
        <position position="304"/>
    </location>
    <ligand>
        <name>NAD(+)</name>
        <dbReference type="ChEBI" id="CHEBI:57540"/>
    </ligand>
</feature>
<dbReference type="PANTHER" id="PTHR23389:SF9">
    <property type="entry name" value="DNA LIGASE"/>
    <property type="match status" value="1"/>
</dbReference>
<dbReference type="GO" id="GO:0003911">
    <property type="term" value="F:DNA ligase (NAD+) activity"/>
    <property type="evidence" value="ECO:0007669"/>
    <property type="project" value="UniProtKB-UniRule"/>
</dbReference>
<dbReference type="InterPro" id="IPR013840">
    <property type="entry name" value="DNAligase_N"/>
</dbReference>
<feature type="binding site" evidence="10">
    <location>
        <position position="114"/>
    </location>
    <ligand>
        <name>NAD(+)</name>
        <dbReference type="ChEBI" id="CHEBI:57540"/>
    </ligand>
</feature>
<dbReference type="HAMAP" id="MF_01588">
    <property type="entry name" value="DNA_ligase_A"/>
    <property type="match status" value="1"/>
</dbReference>
<comment type="cofactor">
    <cofactor evidence="10">
        <name>Mg(2+)</name>
        <dbReference type="ChEBI" id="CHEBI:18420"/>
    </cofactor>
    <cofactor evidence="10">
        <name>Mn(2+)</name>
        <dbReference type="ChEBI" id="CHEBI:29035"/>
    </cofactor>
</comment>
<feature type="binding site" evidence="10">
    <location>
        <position position="424"/>
    </location>
    <ligand>
        <name>Zn(2+)</name>
        <dbReference type="ChEBI" id="CHEBI:29105"/>
    </ligand>
</feature>
<keyword evidence="10" id="KW-0460">Magnesium</keyword>
<dbReference type="Gene3D" id="1.10.150.20">
    <property type="entry name" value="5' to 3' exonuclease, C-terminal subdomain"/>
    <property type="match status" value="2"/>
</dbReference>
<keyword evidence="2 10" id="KW-0436">Ligase</keyword>
<dbReference type="STRING" id="760011.Spico_1790"/>
<dbReference type="PIRSF" id="PIRSF001604">
    <property type="entry name" value="LigA"/>
    <property type="match status" value="1"/>
</dbReference>
<evidence type="ECO:0000256" key="3">
    <source>
        <dbReference type="ARBA" id="ARBA00022705"/>
    </source>
</evidence>
<dbReference type="GO" id="GO:0046872">
    <property type="term" value="F:metal ion binding"/>
    <property type="evidence" value="ECO:0007669"/>
    <property type="project" value="UniProtKB-KW"/>
</dbReference>
<keyword evidence="10" id="KW-0464">Manganese</keyword>
<dbReference type="Pfam" id="PF00533">
    <property type="entry name" value="BRCT"/>
    <property type="match status" value="1"/>
</dbReference>
<feature type="active site" description="N6-AMP-lysine intermediate" evidence="10">
    <location>
        <position position="116"/>
    </location>
</feature>
<evidence type="ECO:0000256" key="7">
    <source>
        <dbReference type="ARBA" id="ARBA00023027"/>
    </source>
</evidence>
<dbReference type="GO" id="GO:0006281">
    <property type="term" value="P:DNA repair"/>
    <property type="evidence" value="ECO:0007669"/>
    <property type="project" value="UniProtKB-KW"/>
</dbReference>
<dbReference type="SUPFAM" id="SSF50249">
    <property type="entry name" value="Nucleic acid-binding proteins"/>
    <property type="match status" value="1"/>
</dbReference>
<dbReference type="CDD" id="cd17748">
    <property type="entry name" value="BRCT_DNA_ligase_like"/>
    <property type="match status" value="1"/>
</dbReference>
<keyword evidence="4 10" id="KW-0479">Metal-binding</keyword>
<keyword evidence="3 10" id="KW-0235">DNA replication</keyword>
<dbReference type="Gene3D" id="3.30.470.30">
    <property type="entry name" value="DNA ligase/mRNA capping enzyme"/>
    <property type="match status" value="1"/>
</dbReference>
<feature type="binding site" evidence="10">
    <location>
        <position position="443"/>
    </location>
    <ligand>
        <name>Zn(2+)</name>
        <dbReference type="ChEBI" id="CHEBI:29105"/>
    </ligand>
</feature>
<dbReference type="OrthoDB" id="9759736at2"/>
<accession>F4GLU7</accession>
<feature type="binding site" evidence="10">
    <location>
        <position position="137"/>
    </location>
    <ligand>
        <name>NAD(+)</name>
        <dbReference type="ChEBI" id="CHEBI:57540"/>
    </ligand>
</feature>
<evidence type="ECO:0000256" key="2">
    <source>
        <dbReference type="ARBA" id="ARBA00022598"/>
    </source>
</evidence>
<dbReference type="EC" id="6.5.1.2" evidence="10"/>
<keyword evidence="14" id="KW-1185">Reference proteome</keyword>
<dbReference type="Pfam" id="PF03120">
    <property type="entry name" value="OB_DNA_ligase"/>
    <property type="match status" value="1"/>
</dbReference>